<protein>
    <recommendedName>
        <fullName evidence="7">LIM zinc-binding domain-containing protein</fullName>
    </recommendedName>
</protein>
<dbReference type="PROSITE" id="PS50023">
    <property type="entry name" value="LIM_DOMAIN_2"/>
    <property type="match status" value="1"/>
</dbReference>
<evidence type="ECO:0000256" key="3">
    <source>
        <dbReference type="ARBA" id="ARBA00022833"/>
    </source>
</evidence>
<dbReference type="Pfam" id="PF00412">
    <property type="entry name" value="LIM"/>
    <property type="match status" value="2"/>
</dbReference>
<dbReference type="SUPFAM" id="SSF57716">
    <property type="entry name" value="Glucocorticoid receptor-like (DNA-binding domain)"/>
    <property type="match status" value="2"/>
</dbReference>
<evidence type="ECO:0000256" key="5">
    <source>
        <dbReference type="PROSITE-ProRule" id="PRU00125"/>
    </source>
</evidence>
<organism evidence="8 9">
    <name type="scientific">Hymenolepis diminuta</name>
    <name type="common">Rat tapeworm</name>
    <dbReference type="NCBI Taxonomy" id="6216"/>
    <lineage>
        <taxon>Eukaryota</taxon>
        <taxon>Metazoa</taxon>
        <taxon>Spiralia</taxon>
        <taxon>Lophotrochozoa</taxon>
        <taxon>Platyhelminthes</taxon>
        <taxon>Cestoda</taxon>
        <taxon>Eucestoda</taxon>
        <taxon>Cyclophyllidea</taxon>
        <taxon>Hymenolepididae</taxon>
        <taxon>Hymenolepis</taxon>
    </lineage>
</organism>
<dbReference type="PANTHER" id="PTHR24207">
    <property type="entry name" value="ZYX102 PROTEIN"/>
    <property type="match status" value="1"/>
</dbReference>
<reference evidence="8 9" key="1">
    <citation type="submission" date="2019-07" db="EMBL/GenBank/DDBJ databases">
        <authorList>
            <person name="Jastrzebski P J."/>
            <person name="Paukszto L."/>
            <person name="Jastrzebski P J."/>
        </authorList>
    </citation>
    <scope>NUCLEOTIDE SEQUENCE [LARGE SCALE GENOMIC DNA]</scope>
    <source>
        <strain evidence="8 9">WMS-il1</strain>
    </source>
</reference>
<accession>A0A564XWH0</accession>
<evidence type="ECO:0000259" key="7">
    <source>
        <dbReference type="PROSITE" id="PS50023"/>
    </source>
</evidence>
<evidence type="ECO:0000313" key="8">
    <source>
        <dbReference type="EMBL" id="VUZ39347.1"/>
    </source>
</evidence>
<dbReference type="CDD" id="cd08368">
    <property type="entry name" value="LIM"/>
    <property type="match status" value="1"/>
</dbReference>
<dbReference type="PANTHER" id="PTHR24207:SF2">
    <property type="entry name" value="ZYX102 PROTEIN"/>
    <property type="match status" value="1"/>
</dbReference>
<evidence type="ECO:0000256" key="1">
    <source>
        <dbReference type="ARBA" id="ARBA00022723"/>
    </source>
</evidence>
<feature type="domain" description="LIM zinc-binding" evidence="7">
    <location>
        <begin position="332"/>
        <end position="392"/>
    </location>
</feature>
<dbReference type="Gene3D" id="2.10.110.10">
    <property type="entry name" value="Cysteine Rich Protein"/>
    <property type="match status" value="3"/>
</dbReference>
<evidence type="ECO:0000256" key="4">
    <source>
        <dbReference type="ARBA" id="ARBA00023038"/>
    </source>
</evidence>
<keyword evidence="4 5" id="KW-0440">LIM domain</keyword>
<keyword evidence="1 5" id="KW-0479">Metal-binding</keyword>
<evidence type="ECO:0000313" key="9">
    <source>
        <dbReference type="Proteomes" id="UP000321570"/>
    </source>
</evidence>
<dbReference type="GO" id="GO:0005925">
    <property type="term" value="C:focal adhesion"/>
    <property type="evidence" value="ECO:0007669"/>
    <property type="project" value="TreeGrafter"/>
</dbReference>
<proteinExistence type="predicted"/>
<sequence length="453" mass="48308">MSDRFYGRRSTYLNSAFNERAGPRTTDDRKYHHTVKPAQRTPHYAQVSELYPMQASSGGPRDFRYRPNADIMMPGTDMPGYGQGRLGSSGGGGVPIPVVHLDSPTYHSSRGVYSGGLSRPEPASNYRTGGLLRKATPTVTSPTSLSTDPEAEVDALTDVLIQKMEAPRSTGGIMSPHGSDVDGTSSPVGSIRRGSGGTTTLPSRMIQFQQRTQQRVGSPSTANNNNAGSPLTVSSPRTSSPTNSSASSGITDSFLQNNCFRCRRPLVPPESATLGPGSPNPPVVTLTGALAVRLHEACFTCYNCRTKLNPQGYYHSLHRLLCPTCVRDGEVESCVNCGRPIGERIVRALGAPYHPGCFVCSVCHTHLDAKPFTVDVHGRPLCLEDFHKRYAPRCAVCSRPIAPEAGSQEARRVVAGNSNYHLACYGVKAAADSVSAQTPTPSTPSSSATLATA</sequence>
<keyword evidence="2" id="KW-0677">Repeat</keyword>
<dbReference type="InterPro" id="IPR001781">
    <property type="entry name" value="Znf_LIM"/>
</dbReference>
<name>A0A564XWH0_HYMDI</name>
<dbReference type="Proteomes" id="UP000321570">
    <property type="component" value="Unassembled WGS sequence"/>
</dbReference>
<dbReference type="PROSITE" id="PS00478">
    <property type="entry name" value="LIM_DOMAIN_1"/>
    <property type="match status" value="1"/>
</dbReference>
<dbReference type="AlphaFoldDB" id="A0A564XWH0"/>
<feature type="compositionally biased region" description="Low complexity" evidence="6">
    <location>
        <begin position="229"/>
        <end position="248"/>
    </location>
</feature>
<feature type="compositionally biased region" description="Polar residues" evidence="6">
    <location>
        <begin position="206"/>
        <end position="228"/>
    </location>
</feature>
<dbReference type="GO" id="GO:0001725">
    <property type="term" value="C:stress fiber"/>
    <property type="evidence" value="ECO:0007669"/>
    <property type="project" value="TreeGrafter"/>
</dbReference>
<keyword evidence="3 5" id="KW-0862">Zinc</keyword>
<keyword evidence="9" id="KW-1185">Reference proteome</keyword>
<dbReference type="GO" id="GO:0098609">
    <property type="term" value="P:cell-cell adhesion"/>
    <property type="evidence" value="ECO:0007669"/>
    <property type="project" value="TreeGrafter"/>
</dbReference>
<dbReference type="SMART" id="SM00132">
    <property type="entry name" value="LIM"/>
    <property type="match status" value="2"/>
</dbReference>
<dbReference type="GO" id="GO:0046872">
    <property type="term" value="F:metal ion binding"/>
    <property type="evidence" value="ECO:0007669"/>
    <property type="project" value="UniProtKB-KW"/>
</dbReference>
<feature type="region of interest" description="Disordered" evidence="6">
    <location>
        <begin position="168"/>
        <end position="250"/>
    </location>
</feature>
<evidence type="ECO:0000256" key="6">
    <source>
        <dbReference type="SAM" id="MobiDB-lite"/>
    </source>
</evidence>
<dbReference type="EMBL" id="CABIJS010000012">
    <property type="protein sequence ID" value="VUZ39347.1"/>
    <property type="molecule type" value="Genomic_DNA"/>
</dbReference>
<evidence type="ECO:0000256" key="2">
    <source>
        <dbReference type="ARBA" id="ARBA00022737"/>
    </source>
</evidence>
<gene>
    <name evidence="8" type="ORF">WMSIL1_LOCUS634</name>
</gene>